<evidence type="ECO:0000313" key="1">
    <source>
        <dbReference type="EMBL" id="JAH80235.1"/>
    </source>
</evidence>
<organism evidence="1">
    <name type="scientific">Anguilla anguilla</name>
    <name type="common">European freshwater eel</name>
    <name type="synonym">Muraena anguilla</name>
    <dbReference type="NCBI Taxonomy" id="7936"/>
    <lineage>
        <taxon>Eukaryota</taxon>
        <taxon>Metazoa</taxon>
        <taxon>Chordata</taxon>
        <taxon>Craniata</taxon>
        <taxon>Vertebrata</taxon>
        <taxon>Euteleostomi</taxon>
        <taxon>Actinopterygii</taxon>
        <taxon>Neopterygii</taxon>
        <taxon>Teleostei</taxon>
        <taxon>Anguilliformes</taxon>
        <taxon>Anguillidae</taxon>
        <taxon>Anguilla</taxon>
    </lineage>
</organism>
<name>A0A0E9VSA2_ANGAN</name>
<sequence>MRLFLLQSRFLVMLLFS</sequence>
<protein>
    <submittedName>
        <fullName evidence="1">Uncharacterized protein</fullName>
    </submittedName>
</protein>
<accession>A0A0E9VSA2</accession>
<proteinExistence type="predicted"/>
<reference evidence="1" key="2">
    <citation type="journal article" date="2015" name="Fish Shellfish Immunol.">
        <title>Early steps in the European eel (Anguilla anguilla)-Vibrio vulnificus interaction in the gills: Role of the RtxA13 toxin.</title>
        <authorList>
            <person name="Callol A."/>
            <person name="Pajuelo D."/>
            <person name="Ebbesson L."/>
            <person name="Teles M."/>
            <person name="MacKenzie S."/>
            <person name="Amaro C."/>
        </authorList>
    </citation>
    <scope>NUCLEOTIDE SEQUENCE</scope>
</reference>
<dbReference type="AlphaFoldDB" id="A0A0E9VSA2"/>
<dbReference type="EMBL" id="GBXM01028342">
    <property type="protein sequence ID" value="JAH80235.1"/>
    <property type="molecule type" value="Transcribed_RNA"/>
</dbReference>
<reference evidence="1" key="1">
    <citation type="submission" date="2014-11" db="EMBL/GenBank/DDBJ databases">
        <authorList>
            <person name="Amaro Gonzalez C."/>
        </authorList>
    </citation>
    <scope>NUCLEOTIDE SEQUENCE</scope>
</reference>